<keyword evidence="2" id="KW-1185">Reference proteome</keyword>
<dbReference type="InterPro" id="IPR029068">
    <property type="entry name" value="Glyas_Bleomycin-R_OHBP_Dase"/>
</dbReference>
<dbReference type="Pfam" id="PF06185">
    <property type="entry name" value="YecM"/>
    <property type="match status" value="1"/>
</dbReference>
<dbReference type="SUPFAM" id="SSF54593">
    <property type="entry name" value="Glyoxalase/Bleomycin resistance protein/Dihydroxybiphenyl dioxygenase"/>
    <property type="match status" value="1"/>
</dbReference>
<proteinExistence type="predicted"/>
<protein>
    <submittedName>
        <fullName evidence="1">VOC family protein</fullName>
    </submittedName>
</protein>
<dbReference type="PANTHER" id="PTHR37519">
    <property type="match status" value="1"/>
</dbReference>
<dbReference type="RefSeq" id="WP_203327035.1">
    <property type="nucleotide sequence ID" value="NZ_CP069213.1"/>
</dbReference>
<sequence>MAFGFTHLPACIDAVAYKGAADYMNCMEKFMLKRFEEEAVEFYQNTIFELEKLGISIEPMTLSHLAFRTQSTLDYLRMREYLESHAIANVENYWNGRPISKILLKEPLRLSYKTKVQLIELIPPPHQRVYPLGFEHLGIVLGEELESFANKHQSVMTGRQFQSDVCRPYYIRFDSYHHVKFYQYSLQHVCELEGKSFEHFERVEASVYRWHSSPYPNTHGYSSLERYLD</sequence>
<dbReference type="Gene3D" id="3.10.180.10">
    <property type="entry name" value="2,3-Dihydroxybiphenyl 1,2-Dioxygenase, domain 1"/>
    <property type="match status" value="1"/>
</dbReference>
<dbReference type="PANTHER" id="PTHR37519:SF1">
    <property type="entry name" value="DIHYDROXYBIPHENYL DIOXYGENASE DOMAIN-CONTAINING PROTEIN"/>
    <property type="match status" value="1"/>
</dbReference>
<dbReference type="EMBL" id="CP069213">
    <property type="protein sequence ID" value="QRH03488.1"/>
    <property type="molecule type" value="Genomic_DNA"/>
</dbReference>
<accession>A0ABX7G8C1</accession>
<evidence type="ECO:0000313" key="1">
    <source>
        <dbReference type="EMBL" id="QRH03488.1"/>
    </source>
</evidence>
<gene>
    <name evidence="1" type="ORF">JQC75_09000</name>
</gene>
<dbReference type="Proteomes" id="UP000596252">
    <property type="component" value="Chromosome"/>
</dbReference>
<name>A0ABX7G8C1_9GAMM</name>
<reference evidence="1 2" key="1">
    <citation type="journal article" date="2012" name="Antonie Van Leeuwenhoek">
        <title>Shewanella litorisediminis sp. nov., a gammaproteobacterium isolated from a tidal flat sediment.</title>
        <authorList>
            <person name="Lee M.H."/>
            <person name="Yoon J.H."/>
        </authorList>
    </citation>
    <scope>NUCLEOTIDE SEQUENCE [LARGE SCALE GENOMIC DNA]</scope>
    <source>
        <strain evidence="1 2">SMK1-12</strain>
    </source>
</reference>
<organism evidence="1 2">
    <name type="scientific">Shewanella litorisediminis</name>
    <dbReference type="NCBI Taxonomy" id="1173586"/>
    <lineage>
        <taxon>Bacteria</taxon>
        <taxon>Pseudomonadati</taxon>
        <taxon>Pseudomonadota</taxon>
        <taxon>Gammaproteobacteria</taxon>
        <taxon>Alteromonadales</taxon>
        <taxon>Shewanellaceae</taxon>
        <taxon>Shewanella</taxon>
    </lineage>
</organism>
<dbReference type="InterPro" id="IPR010393">
    <property type="entry name" value="DUF991_YecM-like"/>
</dbReference>
<evidence type="ECO:0000313" key="2">
    <source>
        <dbReference type="Proteomes" id="UP000596252"/>
    </source>
</evidence>